<dbReference type="InterPro" id="IPR036097">
    <property type="entry name" value="HisK_dim/P_sf"/>
</dbReference>
<dbReference type="Pfam" id="PF00512">
    <property type="entry name" value="HisKA"/>
    <property type="match status" value="1"/>
</dbReference>
<evidence type="ECO:0000256" key="9">
    <source>
        <dbReference type="SAM" id="Coils"/>
    </source>
</evidence>
<evidence type="ECO:0000256" key="7">
    <source>
        <dbReference type="ARBA" id="ARBA00022840"/>
    </source>
</evidence>
<dbReference type="InterPro" id="IPR000014">
    <property type="entry name" value="PAS"/>
</dbReference>
<evidence type="ECO:0000256" key="6">
    <source>
        <dbReference type="ARBA" id="ARBA00022777"/>
    </source>
</evidence>
<keyword evidence="10" id="KW-1133">Transmembrane helix</keyword>
<feature type="domain" description="Histidine kinase" evidence="11">
    <location>
        <begin position="571"/>
        <end position="779"/>
    </location>
</feature>
<keyword evidence="10" id="KW-0812">Transmembrane</keyword>
<dbReference type="GO" id="GO:0000155">
    <property type="term" value="F:phosphorelay sensor kinase activity"/>
    <property type="evidence" value="ECO:0007669"/>
    <property type="project" value="InterPro"/>
</dbReference>
<evidence type="ECO:0000259" key="13">
    <source>
        <dbReference type="PROSITE" id="PS50113"/>
    </source>
</evidence>
<dbReference type="AlphaFoldDB" id="A0A0S4L5S0"/>
<dbReference type="Gene3D" id="3.30.450.20">
    <property type="entry name" value="PAS domain"/>
    <property type="match status" value="3"/>
</dbReference>
<dbReference type="Proteomes" id="UP000199032">
    <property type="component" value="Unassembled WGS sequence"/>
</dbReference>
<dbReference type="SUPFAM" id="SSF47384">
    <property type="entry name" value="Homodimeric domain of signal transducing histidine kinase"/>
    <property type="match status" value="1"/>
</dbReference>
<dbReference type="InterPro" id="IPR035965">
    <property type="entry name" value="PAS-like_dom_sf"/>
</dbReference>
<dbReference type="Pfam" id="PF08447">
    <property type="entry name" value="PAS_3"/>
    <property type="match status" value="1"/>
</dbReference>
<keyword evidence="9" id="KW-0175">Coiled coil</keyword>
<dbReference type="SMART" id="SM00387">
    <property type="entry name" value="HATPase_c"/>
    <property type="match status" value="1"/>
</dbReference>
<dbReference type="RefSeq" id="WP_090744150.1">
    <property type="nucleotide sequence ID" value="NZ_CZQA01000001.1"/>
</dbReference>
<dbReference type="CDD" id="cd00130">
    <property type="entry name" value="PAS"/>
    <property type="match status" value="3"/>
</dbReference>
<evidence type="ECO:0000259" key="11">
    <source>
        <dbReference type="PROSITE" id="PS50109"/>
    </source>
</evidence>
<evidence type="ECO:0000256" key="3">
    <source>
        <dbReference type="ARBA" id="ARBA00022553"/>
    </source>
</evidence>
<dbReference type="STRING" id="1742972.COMA1_10860"/>
<dbReference type="SMART" id="SM00086">
    <property type="entry name" value="PAC"/>
    <property type="match status" value="3"/>
</dbReference>
<dbReference type="PANTHER" id="PTHR43065">
    <property type="entry name" value="SENSOR HISTIDINE KINASE"/>
    <property type="match status" value="1"/>
</dbReference>
<evidence type="ECO:0000313" key="14">
    <source>
        <dbReference type="EMBL" id="CUS32885.1"/>
    </source>
</evidence>
<dbReference type="Gene3D" id="3.30.565.10">
    <property type="entry name" value="Histidine kinase-like ATPase, C-terminal domain"/>
    <property type="match status" value="1"/>
</dbReference>
<dbReference type="EMBL" id="CZQA01000001">
    <property type="protein sequence ID" value="CUS32885.1"/>
    <property type="molecule type" value="Genomic_DNA"/>
</dbReference>
<evidence type="ECO:0000256" key="2">
    <source>
        <dbReference type="ARBA" id="ARBA00012438"/>
    </source>
</evidence>
<feature type="coiled-coil region" evidence="9">
    <location>
        <begin position="115"/>
        <end position="156"/>
    </location>
</feature>
<dbReference type="SUPFAM" id="SSF55785">
    <property type="entry name" value="PYP-like sensor domain (PAS domain)"/>
    <property type="match status" value="3"/>
</dbReference>
<feature type="transmembrane region" description="Helical" evidence="10">
    <location>
        <begin position="43"/>
        <end position="60"/>
    </location>
</feature>
<keyword evidence="5" id="KW-0547">Nucleotide-binding</keyword>
<keyword evidence="10" id="KW-0472">Membrane</keyword>
<evidence type="ECO:0000256" key="10">
    <source>
        <dbReference type="SAM" id="Phobius"/>
    </source>
</evidence>
<dbReference type="SMART" id="SM00388">
    <property type="entry name" value="HisKA"/>
    <property type="match status" value="1"/>
</dbReference>
<accession>A0A0S4L5S0</accession>
<evidence type="ECO:0000259" key="12">
    <source>
        <dbReference type="PROSITE" id="PS50112"/>
    </source>
</evidence>
<dbReference type="InterPro" id="IPR000700">
    <property type="entry name" value="PAS-assoc_C"/>
</dbReference>
<dbReference type="Pfam" id="PF13426">
    <property type="entry name" value="PAS_9"/>
    <property type="match status" value="1"/>
</dbReference>
<dbReference type="PROSITE" id="PS50113">
    <property type="entry name" value="PAC"/>
    <property type="match status" value="2"/>
</dbReference>
<feature type="domain" description="PAC" evidence="13">
    <location>
        <begin position="508"/>
        <end position="558"/>
    </location>
</feature>
<feature type="transmembrane region" description="Helical" evidence="10">
    <location>
        <begin position="67"/>
        <end position="84"/>
    </location>
</feature>
<evidence type="ECO:0000256" key="4">
    <source>
        <dbReference type="ARBA" id="ARBA00022679"/>
    </source>
</evidence>
<evidence type="ECO:0000256" key="1">
    <source>
        <dbReference type="ARBA" id="ARBA00000085"/>
    </source>
</evidence>
<keyword evidence="3" id="KW-0597">Phosphoprotein</keyword>
<evidence type="ECO:0000256" key="5">
    <source>
        <dbReference type="ARBA" id="ARBA00022741"/>
    </source>
</evidence>
<reference evidence="14 15" key="1">
    <citation type="submission" date="2015-10" db="EMBL/GenBank/DDBJ databases">
        <authorList>
            <person name="Gilbert D.G."/>
        </authorList>
    </citation>
    <scope>NUCLEOTIDE SEQUENCE [LARGE SCALE GENOMIC DNA]</scope>
    <source>
        <strain evidence="14">COMA1</strain>
    </source>
</reference>
<dbReference type="Pfam" id="PF02518">
    <property type="entry name" value="HATPase_c"/>
    <property type="match status" value="1"/>
</dbReference>
<gene>
    <name evidence="14" type="ORF">COMA1_10860</name>
</gene>
<feature type="domain" description="PAS" evidence="12">
    <location>
        <begin position="174"/>
        <end position="226"/>
    </location>
</feature>
<dbReference type="Gene3D" id="1.10.287.130">
    <property type="match status" value="1"/>
</dbReference>
<dbReference type="InterPro" id="IPR036890">
    <property type="entry name" value="HATPase_C_sf"/>
</dbReference>
<keyword evidence="4 14" id="KW-0808">Transferase</keyword>
<dbReference type="NCBIfam" id="TIGR00229">
    <property type="entry name" value="sensory_box"/>
    <property type="match status" value="3"/>
</dbReference>
<dbReference type="PROSITE" id="PS50112">
    <property type="entry name" value="PAS"/>
    <property type="match status" value="3"/>
</dbReference>
<dbReference type="PRINTS" id="PR00344">
    <property type="entry name" value="BCTRLSENSOR"/>
</dbReference>
<sequence length="782" mass="88152">MDSPLQAGIDHMKDVDRLVMRVVHWAIPLLTIGIFVVDLLTPVGIAVSILYVIPLLLTVFRSKEQESLYFCVLATGLLWLGLFFKPPGSSLPYGVLNRTLGTSVLWILAMGLIHFRRLQQESVQAERELMSERVERAHAEGLMMEAQQARDDADREAVRAVVGRKEAEEQLLVSQLRLEGIIESAMDAIITVDEAQHVVLFNHAAEQMFGCSAHEAVGRHLDRFLPAQYREGHRYHIREFGQSGATSRKMGKLGTVMGLRSNGEEFPIEAAISLIAVEHQKYYTVILRDITDRKRTEEAHQESQRKLSTLMSNLPGFVYRCKNDRDWTFEYVSEGVSDLTGYTAQEYLVQRSISYGDNTHPGDRERVWQEIQAAVAQHRPYETTYRILTKLGEVKSVWERGEGIYATDSTLSYLEGFVTDITERKRAEHLLRQSEERYRRLIAVSPYAIVVIRGDRILFANDQAIKLFGAVKAGEILGRSVLDLFHPDYHSAIREHIHELVEGRAQVPMLEEKIVTLNGRSVDAEVSAARFVDEEGPAILVMLRDISERKRLQEQLRKTERIAELGTVASGMAHEIGTPMNVILGRAEYLMDRVTDEPIKKGLQTIITQVERITRVMNQLLSFARRKTPERCALDLRQVVEDSLEMFHERLARSRIQLEVPSVDPCPMVLADADQMSQVMINLVMNAVHAMPDGGILRVGLAPEPQMVRLTVADTGHGIPQEVIKKIFDPFFTTKEFGKGTGLGLTVVKGIIEEHQGSIAVDSQEGMGTTFTILLPMADSKR</sequence>
<name>A0A0S4L5S0_9BACT</name>
<keyword evidence="15" id="KW-1185">Reference proteome</keyword>
<keyword evidence="7" id="KW-0067">ATP-binding</keyword>
<dbReference type="GO" id="GO:0005524">
    <property type="term" value="F:ATP binding"/>
    <property type="evidence" value="ECO:0007669"/>
    <property type="project" value="UniProtKB-KW"/>
</dbReference>
<dbReference type="InterPro" id="IPR013767">
    <property type="entry name" value="PAS_fold"/>
</dbReference>
<dbReference type="PROSITE" id="PS50109">
    <property type="entry name" value="HIS_KIN"/>
    <property type="match status" value="1"/>
</dbReference>
<dbReference type="EC" id="2.7.13.3" evidence="2"/>
<dbReference type="InterPro" id="IPR004358">
    <property type="entry name" value="Sig_transdc_His_kin-like_C"/>
</dbReference>
<keyword evidence="8" id="KW-0902">Two-component regulatory system</keyword>
<dbReference type="InterPro" id="IPR001610">
    <property type="entry name" value="PAC"/>
</dbReference>
<dbReference type="InterPro" id="IPR013655">
    <property type="entry name" value="PAS_fold_3"/>
</dbReference>
<keyword evidence="6 14" id="KW-0418">Kinase</keyword>
<protein>
    <recommendedName>
        <fullName evidence="2">histidine kinase</fullName>
        <ecNumber evidence="2">2.7.13.3</ecNumber>
    </recommendedName>
</protein>
<feature type="domain" description="PAC" evidence="13">
    <location>
        <begin position="381"/>
        <end position="433"/>
    </location>
</feature>
<dbReference type="InterPro" id="IPR003594">
    <property type="entry name" value="HATPase_dom"/>
</dbReference>
<comment type="catalytic activity">
    <reaction evidence="1">
        <text>ATP + protein L-histidine = ADP + protein N-phospho-L-histidine.</text>
        <dbReference type="EC" id="2.7.13.3"/>
    </reaction>
</comment>
<dbReference type="FunFam" id="3.30.565.10:FF:000006">
    <property type="entry name" value="Sensor histidine kinase WalK"/>
    <property type="match status" value="1"/>
</dbReference>
<feature type="domain" description="PAS" evidence="12">
    <location>
        <begin position="434"/>
        <end position="504"/>
    </location>
</feature>
<dbReference type="InterPro" id="IPR005467">
    <property type="entry name" value="His_kinase_dom"/>
</dbReference>
<dbReference type="SMART" id="SM00091">
    <property type="entry name" value="PAS"/>
    <property type="match status" value="3"/>
</dbReference>
<evidence type="ECO:0000313" key="15">
    <source>
        <dbReference type="Proteomes" id="UP000199032"/>
    </source>
</evidence>
<proteinExistence type="predicted"/>
<dbReference type="PANTHER" id="PTHR43065:SF46">
    <property type="entry name" value="C4-DICARBOXYLATE TRANSPORT SENSOR PROTEIN DCTB"/>
    <property type="match status" value="1"/>
</dbReference>
<feature type="transmembrane region" description="Helical" evidence="10">
    <location>
        <begin position="18"/>
        <end position="37"/>
    </location>
</feature>
<dbReference type="SUPFAM" id="SSF55874">
    <property type="entry name" value="ATPase domain of HSP90 chaperone/DNA topoisomerase II/histidine kinase"/>
    <property type="match status" value="1"/>
</dbReference>
<evidence type="ECO:0000256" key="8">
    <source>
        <dbReference type="ARBA" id="ARBA00023012"/>
    </source>
</evidence>
<dbReference type="Pfam" id="PF00989">
    <property type="entry name" value="PAS"/>
    <property type="match status" value="1"/>
</dbReference>
<dbReference type="OrthoDB" id="9815750at2"/>
<organism evidence="14 15">
    <name type="scientific">Candidatus Nitrospira nitrosa</name>
    <dbReference type="NCBI Taxonomy" id="1742972"/>
    <lineage>
        <taxon>Bacteria</taxon>
        <taxon>Pseudomonadati</taxon>
        <taxon>Nitrospirota</taxon>
        <taxon>Nitrospiria</taxon>
        <taxon>Nitrospirales</taxon>
        <taxon>Nitrospiraceae</taxon>
        <taxon>Nitrospira</taxon>
    </lineage>
</organism>
<dbReference type="CDD" id="cd00082">
    <property type="entry name" value="HisKA"/>
    <property type="match status" value="1"/>
</dbReference>
<dbReference type="InterPro" id="IPR003661">
    <property type="entry name" value="HisK_dim/P_dom"/>
</dbReference>
<feature type="domain" description="PAS" evidence="12">
    <location>
        <begin position="303"/>
        <end position="378"/>
    </location>
</feature>